<evidence type="ECO:0000313" key="3">
    <source>
        <dbReference type="Proteomes" id="UP000294980"/>
    </source>
</evidence>
<proteinExistence type="predicted"/>
<name>A0A4R2KZH4_9GAMM</name>
<evidence type="ECO:0000313" key="2">
    <source>
        <dbReference type="EMBL" id="TCO78612.1"/>
    </source>
</evidence>
<dbReference type="AlphaFoldDB" id="A0A4R2KZH4"/>
<comment type="caution">
    <text evidence="2">The sequence shown here is derived from an EMBL/GenBank/DDBJ whole genome shotgun (WGS) entry which is preliminary data.</text>
</comment>
<dbReference type="Proteomes" id="UP000294980">
    <property type="component" value="Unassembled WGS sequence"/>
</dbReference>
<dbReference type="EMBL" id="SLWX01000001">
    <property type="protein sequence ID" value="TCO78612.1"/>
    <property type="molecule type" value="Genomic_DNA"/>
</dbReference>
<dbReference type="RefSeq" id="WP_117316869.1">
    <property type="nucleotide sequence ID" value="NZ_QQSW01000006.1"/>
</dbReference>
<reference evidence="2 3" key="1">
    <citation type="submission" date="2019-03" db="EMBL/GenBank/DDBJ databases">
        <title>Genomic Encyclopedia of Type Strains, Phase IV (KMG-IV): sequencing the most valuable type-strain genomes for metagenomic binning, comparative biology and taxonomic classification.</title>
        <authorList>
            <person name="Goeker M."/>
        </authorList>
    </citation>
    <scope>NUCLEOTIDE SEQUENCE [LARGE SCALE GENOMIC DNA]</scope>
    <source>
        <strain evidence="2 3">DSM 23344</strain>
    </source>
</reference>
<feature type="transmembrane region" description="Helical" evidence="1">
    <location>
        <begin position="7"/>
        <end position="24"/>
    </location>
</feature>
<sequence length="59" mass="6120">MNSYQLGLIVLMMLNAAGGILLALDESVAALAVFGIAMVGLVIVAVRLGMTQSQARDDN</sequence>
<feature type="transmembrane region" description="Helical" evidence="1">
    <location>
        <begin position="30"/>
        <end position="50"/>
    </location>
</feature>
<gene>
    <name evidence="2" type="ORF">EV688_101430</name>
</gene>
<organism evidence="2 3">
    <name type="scientific">Chromatocurvus halotolerans</name>
    <dbReference type="NCBI Taxonomy" id="1132028"/>
    <lineage>
        <taxon>Bacteria</taxon>
        <taxon>Pseudomonadati</taxon>
        <taxon>Pseudomonadota</taxon>
        <taxon>Gammaproteobacteria</taxon>
        <taxon>Cellvibrionales</taxon>
        <taxon>Halieaceae</taxon>
        <taxon>Chromatocurvus</taxon>
    </lineage>
</organism>
<protein>
    <submittedName>
        <fullName evidence="2">Uncharacterized protein</fullName>
    </submittedName>
</protein>
<keyword evidence="1" id="KW-0812">Transmembrane</keyword>
<evidence type="ECO:0000256" key="1">
    <source>
        <dbReference type="SAM" id="Phobius"/>
    </source>
</evidence>
<accession>A0A4R2KZH4</accession>
<keyword evidence="1" id="KW-0472">Membrane</keyword>
<keyword evidence="3" id="KW-1185">Reference proteome</keyword>
<keyword evidence="1" id="KW-1133">Transmembrane helix</keyword>